<evidence type="ECO:0000256" key="2">
    <source>
        <dbReference type="ARBA" id="ARBA00022490"/>
    </source>
</evidence>
<accession>A0A1F6C5C1</accession>
<dbReference type="Gene3D" id="2.40.50.140">
    <property type="entry name" value="Nucleic acid-binding proteins"/>
    <property type="match status" value="1"/>
</dbReference>
<dbReference type="SUPFAM" id="SSF69705">
    <property type="entry name" value="Transcription factor NusA, N-terminal domain"/>
    <property type="match status" value="1"/>
</dbReference>
<protein>
    <recommendedName>
        <fullName evidence="7">Transcription termination/antitermination protein NusA</fullName>
    </recommendedName>
</protein>
<feature type="region of interest" description="Disordered" evidence="8">
    <location>
        <begin position="410"/>
        <end position="431"/>
    </location>
</feature>
<dbReference type="InterPro" id="IPR013735">
    <property type="entry name" value="TF_NusA_N"/>
</dbReference>
<evidence type="ECO:0000256" key="1">
    <source>
        <dbReference type="ARBA" id="ARBA00022472"/>
    </source>
</evidence>
<dbReference type="CDD" id="cd22529">
    <property type="entry name" value="KH-II_NusA_rpt2"/>
    <property type="match status" value="1"/>
</dbReference>
<dbReference type="SUPFAM" id="SSF50249">
    <property type="entry name" value="Nucleic acid-binding proteins"/>
    <property type="match status" value="1"/>
</dbReference>
<proteinExistence type="inferred from homology"/>
<evidence type="ECO:0000256" key="8">
    <source>
        <dbReference type="SAM" id="MobiDB-lite"/>
    </source>
</evidence>
<dbReference type="Gene3D" id="3.30.300.20">
    <property type="match status" value="2"/>
</dbReference>
<keyword evidence="2 7" id="KW-0963">Cytoplasm</keyword>
<evidence type="ECO:0000256" key="5">
    <source>
        <dbReference type="ARBA" id="ARBA00023015"/>
    </source>
</evidence>
<dbReference type="SMART" id="SM00322">
    <property type="entry name" value="KH"/>
    <property type="match status" value="2"/>
</dbReference>
<evidence type="ECO:0000313" key="11">
    <source>
        <dbReference type="Proteomes" id="UP000178606"/>
    </source>
</evidence>
<organism evidence="10 11">
    <name type="scientific">Handelsmanbacteria sp. (strain RIFCSPLOWO2_12_FULL_64_10)</name>
    <dbReference type="NCBI Taxonomy" id="1817868"/>
    <lineage>
        <taxon>Bacteria</taxon>
        <taxon>Candidatus Handelsmaniibacteriota</taxon>
    </lineage>
</organism>
<comment type="function">
    <text evidence="7">Participates in both transcription termination and antitermination.</text>
</comment>
<dbReference type="PANTHER" id="PTHR22648">
    <property type="entry name" value="TRANSCRIPTION TERMINATION FACTOR NUSA"/>
    <property type="match status" value="1"/>
</dbReference>
<dbReference type="InterPro" id="IPR004087">
    <property type="entry name" value="KH_dom"/>
</dbReference>
<sequence>MKAEFLAAINMLSTERGVPTDVVVEALESALVAAYRRNASETTEVEAHIDPATGEAKVRVGKVVVDGAVGVDELSLRDAQAIDAEAVVGGIVFEEMPPGALGRIAAQAVKQHVAQKLREAERKRVYDEFAERTGEMLHAQVQRIEQRTVVLELGKTEAIMPPPEQLPTERYFPGQRLRVYLVDVVEAHRGPQLLVSRAHKLMIKRLLEQEVPEIFNGSVEIKGIAREPGARSKVAVSARQEGIDPVGSCVGMRGVRIQNIVNELSGEKIDVIPWDPDPAVFVASALSPAQVLQVTVDDEGKTATVVVPERQLSLAIGREGQNARLAARLTGWRIDIKSDVVAAGAGIWAGPTGEAGGTVAASEPVAVAEAKVVEATAAGESAGEAEPAAGANVVEAGAAEIHDTAAVALGDPDAGEQSLLEGASPANLERE</sequence>
<dbReference type="CDD" id="cd02134">
    <property type="entry name" value="KH-II_NusA_rpt1"/>
    <property type="match status" value="1"/>
</dbReference>
<gene>
    <name evidence="7" type="primary">nusA</name>
    <name evidence="10" type="ORF">A3F84_23265</name>
</gene>
<dbReference type="InterPro" id="IPR058582">
    <property type="entry name" value="KH_NusA_2nd"/>
</dbReference>
<dbReference type="GO" id="GO:0031564">
    <property type="term" value="P:transcription antitermination"/>
    <property type="evidence" value="ECO:0007669"/>
    <property type="project" value="UniProtKB-UniRule"/>
</dbReference>
<dbReference type="InterPro" id="IPR012340">
    <property type="entry name" value="NA-bd_OB-fold"/>
</dbReference>
<keyword evidence="4 7" id="KW-0694">RNA-binding</keyword>
<name>A0A1F6C5C1_HANXR</name>
<dbReference type="InterPro" id="IPR025249">
    <property type="entry name" value="TF_NusA_KH_1st"/>
</dbReference>
<comment type="subunit">
    <text evidence="7">Monomer. Binds directly to the core enzyme of the DNA-dependent RNA polymerase and to nascent RNA.</text>
</comment>
<feature type="domain" description="K Homology" evidence="9">
    <location>
        <begin position="299"/>
        <end position="377"/>
    </location>
</feature>
<dbReference type="AlphaFoldDB" id="A0A1F6C5C1"/>
<dbReference type="SUPFAM" id="SSF54814">
    <property type="entry name" value="Prokaryotic type KH domain (KH-domain type II)"/>
    <property type="match status" value="2"/>
</dbReference>
<keyword evidence="3 7" id="KW-0889">Transcription antitermination</keyword>
<dbReference type="Pfam" id="PF08529">
    <property type="entry name" value="NusA_N"/>
    <property type="match status" value="1"/>
</dbReference>
<dbReference type="HAMAP" id="MF_00945_B">
    <property type="entry name" value="NusA_B"/>
    <property type="match status" value="1"/>
</dbReference>
<dbReference type="InterPro" id="IPR036555">
    <property type="entry name" value="NusA_N_sf"/>
</dbReference>
<dbReference type="Pfam" id="PF26594">
    <property type="entry name" value="KH_NusA_2nd"/>
    <property type="match status" value="1"/>
</dbReference>
<dbReference type="Proteomes" id="UP000178606">
    <property type="component" value="Unassembled WGS sequence"/>
</dbReference>
<dbReference type="Pfam" id="PF13184">
    <property type="entry name" value="KH_NusA_1st"/>
    <property type="match status" value="1"/>
</dbReference>
<dbReference type="PANTHER" id="PTHR22648:SF0">
    <property type="entry name" value="TRANSCRIPTION TERMINATION_ANTITERMINATION PROTEIN NUSA"/>
    <property type="match status" value="1"/>
</dbReference>
<dbReference type="CDD" id="cd04455">
    <property type="entry name" value="S1_NusA"/>
    <property type="match status" value="1"/>
</dbReference>
<dbReference type="InterPro" id="IPR010213">
    <property type="entry name" value="TF_NusA"/>
</dbReference>
<comment type="caution">
    <text evidence="10">The sequence shown here is derived from an EMBL/GenBank/DDBJ whole genome shotgun (WGS) entry which is preliminary data.</text>
</comment>
<evidence type="ECO:0000256" key="7">
    <source>
        <dbReference type="HAMAP-Rule" id="MF_00945"/>
    </source>
</evidence>
<dbReference type="EMBL" id="MFKF01000407">
    <property type="protein sequence ID" value="OGG44313.1"/>
    <property type="molecule type" value="Genomic_DNA"/>
</dbReference>
<dbReference type="InterPro" id="IPR030842">
    <property type="entry name" value="TF_NusA_bacterial"/>
</dbReference>
<dbReference type="InterPro" id="IPR009019">
    <property type="entry name" value="KH_sf_prok-type"/>
</dbReference>
<dbReference type="GO" id="GO:0006353">
    <property type="term" value="P:DNA-templated transcription termination"/>
    <property type="evidence" value="ECO:0007669"/>
    <property type="project" value="UniProtKB-UniRule"/>
</dbReference>
<reference evidence="10 11" key="1">
    <citation type="journal article" date="2016" name="Nat. Commun.">
        <title>Thousands of microbial genomes shed light on interconnected biogeochemical processes in an aquifer system.</title>
        <authorList>
            <person name="Anantharaman K."/>
            <person name="Brown C.T."/>
            <person name="Hug L.A."/>
            <person name="Sharon I."/>
            <person name="Castelle C.J."/>
            <person name="Probst A.J."/>
            <person name="Thomas B.C."/>
            <person name="Singh A."/>
            <person name="Wilkins M.J."/>
            <person name="Karaoz U."/>
            <person name="Brodie E.L."/>
            <person name="Williams K.H."/>
            <person name="Hubbard S.S."/>
            <person name="Banfield J.F."/>
        </authorList>
    </citation>
    <scope>NUCLEOTIDE SEQUENCE [LARGE SCALE GENOMIC DNA]</scope>
    <source>
        <strain evidence="11">RIFCSPLOWO2_12_FULL_64_10</strain>
    </source>
</reference>
<evidence type="ECO:0000313" key="10">
    <source>
        <dbReference type="EMBL" id="OGG44313.1"/>
    </source>
</evidence>
<dbReference type="NCBIfam" id="TIGR01953">
    <property type="entry name" value="NusA"/>
    <property type="match status" value="1"/>
</dbReference>
<dbReference type="FunFam" id="3.30.300.20:FF:000005">
    <property type="entry name" value="Transcription termination/antitermination protein NusA"/>
    <property type="match status" value="1"/>
</dbReference>
<feature type="domain" description="K Homology" evidence="9">
    <location>
        <begin position="228"/>
        <end position="291"/>
    </location>
</feature>
<keyword evidence="1 7" id="KW-0806">Transcription termination</keyword>
<keyword evidence="5 7" id="KW-0805">Transcription regulation</keyword>
<dbReference type="GO" id="GO:0003700">
    <property type="term" value="F:DNA-binding transcription factor activity"/>
    <property type="evidence" value="ECO:0007669"/>
    <property type="project" value="InterPro"/>
</dbReference>
<dbReference type="PROSITE" id="PS50084">
    <property type="entry name" value="KH_TYPE_1"/>
    <property type="match status" value="1"/>
</dbReference>
<comment type="similarity">
    <text evidence="7">Belongs to the NusA family.</text>
</comment>
<dbReference type="Gene3D" id="3.30.1480.10">
    <property type="entry name" value="NusA, N-terminal domain"/>
    <property type="match status" value="1"/>
</dbReference>
<dbReference type="GO" id="GO:0003723">
    <property type="term" value="F:RNA binding"/>
    <property type="evidence" value="ECO:0007669"/>
    <property type="project" value="UniProtKB-UniRule"/>
</dbReference>
<comment type="subcellular location">
    <subcellularLocation>
        <location evidence="7">Cytoplasm</location>
    </subcellularLocation>
</comment>
<dbReference type="FunFam" id="3.30.300.20:FF:000002">
    <property type="entry name" value="Transcription termination/antitermination protein NusA"/>
    <property type="match status" value="1"/>
</dbReference>
<evidence type="ECO:0000259" key="9">
    <source>
        <dbReference type="SMART" id="SM00322"/>
    </source>
</evidence>
<keyword evidence="6 7" id="KW-0804">Transcription</keyword>
<evidence type="ECO:0000256" key="4">
    <source>
        <dbReference type="ARBA" id="ARBA00022884"/>
    </source>
</evidence>
<evidence type="ECO:0000256" key="3">
    <source>
        <dbReference type="ARBA" id="ARBA00022814"/>
    </source>
</evidence>
<dbReference type="GO" id="GO:0005829">
    <property type="term" value="C:cytosol"/>
    <property type="evidence" value="ECO:0007669"/>
    <property type="project" value="TreeGrafter"/>
</dbReference>
<evidence type="ECO:0000256" key="6">
    <source>
        <dbReference type="ARBA" id="ARBA00023163"/>
    </source>
</evidence>
<dbReference type="InterPro" id="IPR015946">
    <property type="entry name" value="KH_dom-like_a/b"/>
</dbReference>